<comment type="caution">
    <text evidence="2">The sequence shown here is derived from an EMBL/GenBank/DDBJ whole genome shotgun (WGS) entry which is preliminary data.</text>
</comment>
<protein>
    <submittedName>
        <fullName evidence="2">Uncharacterized protein</fullName>
    </submittedName>
</protein>
<name>A0A9N8HC04_9STRA</name>
<reference evidence="2" key="1">
    <citation type="submission" date="2020-06" db="EMBL/GenBank/DDBJ databases">
        <authorList>
            <consortium name="Plant Systems Biology data submission"/>
        </authorList>
    </citation>
    <scope>NUCLEOTIDE SEQUENCE</scope>
    <source>
        <strain evidence="2">D6</strain>
    </source>
</reference>
<sequence length="151" mass="15644">MSGLSSRSLYGTGRTTSSSSSSTSSTPPGTGSLSPPSPSVSMSLVPRASIVSIASSSSMVLAQRRSSHVGRDAVTKAATKLNELMSHGGIFFSCGSPRVGQDDELLLEEIASMRTGRQRSLLDAGDSNDGGGGIEVDSENSLRPAYELYRV</sequence>
<evidence type="ECO:0000313" key="3">
    <source>
        <dbReference type="Proteomes" id="UP001153069"/>
    </source>
</evidence>
<evidence type="ECO:0000313" key="2">
    <source>
        <dbReference type="EMBL" id="CAB9509363.1"/>
    </source>
</evidence>
<organism evidence="2 3">
    <name type="scientific">Seminavis robusta</name>
    <dbReference type="NCBI Taxonomy" id="568900"/>
    <lineage>
        <taxon>Eukaryota</taxon>
        <taxon>Sar</taxon>
        <taxon>Stramenopiles</taxon>
        <taxon>Ochrophyta</taxon>
        <taxon>Bacillariophyta</taxon>
        <taxon>Bacillariophyceae</taxon>
        <taxon>Bacillariophycidae</taxon>
        <taxon>Naviculales</taxon>
        <taxon>Naviculaceae</taxon>
        <taxon>Seminavis</taxon>
    </lineage>
</organism>
<evidence type="ECO:0000256" key="1">
    <source>
        <dbReference type="SAM" id="MobiDB-lite"/>
    </source>
</evidence>
<gene>
    <name evidence="2" type="ORF">SEMRO_387_G132020.1</name>
</gene>
<feature type="region of interest" description="Disordered" evidence="1">
    <location>
        <begin position="1"/>
        <end position="41"/>
    </location>
</feature>
<proteinExistence type="predicted"/>
<accession>A0A9N8HC04</accession>
<dbReference type="Proteomes" id="UP001153069">
    <property type="component" value="Unassembled WGS sequence"/>
</dbReference>
<keyword evidence="3" id="KW-1185">Reference proteome</keyword>
<dbReference type="AlphaFoldDB" id="A0A9N8HC04"/>
<dbReference type="EMBL" id="CAICTM010000386">
    <property type="protein sequence ID" value="CAB9509363.1"/>
    <property type="molecule type" value="Genomic_DNA"/>
</dbReference>